<gene>
    <name evidence="1" type="ORF">IRJ41_011660</name>
</gene>
<dbReference type="Proteomes" id="UP001059041">
    <property type="component" value="Linkage Group LG9"/>
</dbReference>
<accession>A0A9W8C1A0</accession>
<keyword evidence="2" id="KW-1185">Reference proteome</keyword>
<evidence type="ECO:0000313" key="1">
    <source>
        <dbReference type="EMBL" id="KAI7805586.1"/>
    </source>
</evidence>
<reference evidence="1" key="1">
    <citation type="submission" date="2021-02" db="EMBL/GenBank/DDBJ databases">
        <title>Comparative genomics reveals that relaxation of natural selection precedes convergent phenotypic evolution of cavefish.</title>
        <authorList>
            <person name="Peng Z."/>
        </authorList>
    </citation>
    <scope>NUCLEOTIDE SEQUENCE</scope>
    <source>
        <tissue evidence="1">Muscle</tissue>
    </source>
</reference>
<dbReference type="EMBL" id="JAFHDT010000009">
    <property type="protein sequence ID" value="KAI7805586.1"/>
    <property type="molecule type" value="Genomic_DNA"/>
</dbReference>
<dbReference type="InterPro" id="IPR011990">
    <property type="entry name" value="TPR-like_helical_dom_sf"/>
</dbReference>
<comment type="caution">
    <text evidence="1">The sequence shown here is derived from an EMBL/GenBank/DDBJ whole genome shotgun (WGS) entry which is preliminary data.</text>
</comment>
<dbReference type="Gene3D" id="1.25.40.10">
    <property type="entry name" value="Tetratricopeptide repeat domain"/>
    <property type="match status" value="1"/>
</dbReference>
<evidence type="ECO:0000313" key="2">
    <source>
        <dbReference type="Proteomes" id="UP001059041"/>
    </source>
</evidence>
<sequence>MEHYVLNVLFFFYQKLLDAFEDQNVDAFTDAVKDYDTISRLDQWLTTMLLRIKKTIQEDESDLR</sequence>
<protein>
    <submittedName>
        <fullName evidence="1">Alpha-soluble NSF attachment protein</fullName>
    </submittedName>
</protein>
<name>A0A9W8C1A0_TRIRA</name>
<dbReference type="AlphaFoldDB" id="A0A9W8C1A0"/>
<dbReference type="SUPFAM" id="SSF48452">
    <property type="entry name" value="TPR-like"/>
    <property type="match status" value="1"/>
</dbReference>
<dbReference type="Pfam" id="PF14938">
    <property type="entry name" value="SNAP"/>
    <property type="match status" value="1"/>
</dbReference>
<organism evidence="1 2">
    <name type="scientific">Triplophysa rosa</name>
    <name type="common">Cave loach</name>
    <dbReference type="NCBI Taxonomy" id="992332"/>
    <lineage>
        <taxon>Eukaryota</taxon>
        <taxon>Metazoa</taxon>
        <taxon>Chordata</taxon>
        <taxon>Craniata</taxon>
        <taxon>Vertebrata</taxon>
        <taxon>Euteleostomi</taxon>
        <taxon>Actinopterygii</taxon>
        <taxon>Neopterygii</taxon>
        <taxon>Teleostei</taxon>
        <taxon>Ostariophysi</taxon>
        <taxon>Cypriniformes</taxon>
        <taxon>Nemacheilidae</taxon>
        <taxon>Triplophysa</taxon>
    </lineage>
</organism>
<proteinExistence type="predicted"/>